<sequence length="378" mass="42655">MVLLSLFAEFPAFCCLVIIALGAAGAAGAYVALYKRAVPNPNKVTTLRYETARKSDEKPIGNRNEAPAEPLDPTKPPEAPVSVNYFPSRLCNYACKFCFHTATSSFKLELPEAARGLKLLKDAGMRKLNIAGGEPFLHPEFLSSMLQYCKEVLEIESISIVSNGSLITGEWIEANAKWLDILAISCDSFDAETNINIGRGGDGKNVERLHKISNWCKMYDIKFKLNTVVNIYNWNEDMAAEVEKLAPFRWKVFQCLIVEGENENAKRKRDARELLVSDAQWRSFCDRHKHLPCYVPEDNNSMASSYLLLDEYMQFLDKGQGMMKKSQSILKVGVENAMKQIVWDKKSFVERGGIYDWGRSDMKPTKCGTKLNLKALEY</sequence>
<dbReference type="CDD" id="cd01335">
    <property type="entry name" value="Radical_SAM"/>
    <property type="match status" value="1"/>
</dbReference>
<keyword evidence="5" id="KW-0408">Iron</keyword>
<dbReference type="SFLD" id="SFLDG01067">
    <property type="entry name" value="SPASM/twitch_domain_containing"/>
    <property type="match status" value="1"/>
</dbReference>
<evidence type="ECO:0000256" key="7">
    <source>
        <dbReference type="ARBA" id="ARBA00023118"/>
    </source>
</evidence>
<dbReference type="STRING" id="183478.A0A364N0D7"/>
<keyword evidence="8" id="KW-0496">Mitochondrion</keyword>
<keyword evidence="6" id="KW-0411">Iron-sulfur</keyword>
<dbReference type="Pfam" id="PF04055">
    <property type="entry name" value="Radical_SAM"/>
    <property type="match status" value="1"/>
</dbReference>
<reference evidence="12" key="1">
    <citation type="submission" date="2018-05" db="EMBL/GenBank/DDBJ databases">
        <title>Draft genome sequence of Stemphylium lycopersici strain CIDEFI 213.</title>
        <authorList>
            <person name="Medina R."/>
            <person name="Franco M.E.E."/>
            <person name="Lucentini C.G."/>
            <person name="Saparrat M.C.N."/>
            <person name="Balatti P.A."/>
        </authorList>
    </citation>
    <scope>NUCLEOTIDE SEQUENCE [LARGE SCALE GENOMIC DNA]</scope>
    <source>
        <strain evidence="12">CIDEFI 213</strain>
    </source>
</reference>
<dbReference type="EMBL" id="QGDH01000083">
    <property type="protein sequence ID" value="RAR08700.1"/>
    <property type="molecule type" value="Genomic_DNA"/>
</dbReference>
<dbReference type="OrthoDB" id="549750at2759"/>
<dbReference type="GO" id="GO:0051539">
    <property type="term" value="F:4 iron, 4 sulfur cluster binding"/>
    <property type="evidence" value="ECO:0007669"/>
    <property type="project" value="UniProtKB-KW"/>
</dbReference>
<evidence type="ECO:0000256" key="5">
    <source>
        <dbReference type="ARBA" id="ARBA00023004"/>
    </source>
</evidence>
<comment type="caution">
    <text evidence="11">The sequence shown here is derived from an EMBL/GenBank/DDBJ whole genome shotgun (WGS) entry which is preliminary data.</text>
</comment>
<evidence type="ECO:0000256" key="3">
    <source>
        <dbReference type="ARBA" id="ARBA00022691"/>
    </source>
</evidence>
<dbReference type="InterPro" id="IPR013785">
    <property type="entry name" value="Aldolase_TIM"/>
</dbReference>
<keyword evidence="12" id="KW-1185">Reference proteome</keyword>
<dbReference type="PROSITE" id="PS51918">
    <property type="entry name" value="RADICAL_SAM"/>
    <property type="match status" value="1"/>
</dbReference>
<dbReference type="SFLD" id="SFLDS00029">
    <property type="entry name" value="Radical_SAM"/>
    <property type="match status" value="1"/>
</dbReference>
<feature type="compositionally biased region" description="Basic and acidic residues" evidence="9">
    <location>
        <begin position="50"/>
        <end position="60"/>
    </location>
</feature>
<dbReference type="NCBIfam" id="NF038283">
    <property type="entry name" value="viperin_w_prok"/>
    <property type="match status" value="1"/>
</dbReference>
<evidence type="ECO:0000256" key="9">
    <source>
        <dbReference type="SAM" id="MobiDB-lite"/>
    </source>
</evidence>
<evidence type="ECO:0000313" key="11">
    <source>
        <dbReference type="EMBL" id="RAR08700.1"/>
    </source>
</evidence>
<dbReference type="SFLD" id="SFLDG01088">
    <property type="entry name" value="antiviral_proteins"/>
    <property type="match status" value="1"/>
</dbReference>
<evidence type="ECO:0000256" key="1">
    <source>
        <dbReference type="ARBA" id="ARBA00001966"/>
    </source>
</evidence>
<protein>
    <submittedName>
        <fullName evidence="11">Radical s-adenosyl methionine domain-containing protein 2</fullName>
    </submittedName>
</protein>
<evidence type="ECO:0000256" key="8">
    <source>
        <dbReference type="ARBA" id="ARBA00023128"/>
    </source>
</evidence>
<dbReference type="SMART" id="SM00729">
    <property type="entry name" value="Elp3"/>
    <property type="match status" value="1"/>
</dbReference>
<evidence type="ECO:0000259" key="10">
    <source>
        <dbReference type="PROSITE" id="PS51918"/>
    </source>
</evidence>
<feature type="domain" description="Radical SAM core" evidence="10">
    <location>
        <begin position="73"/>
        <end position="294"/>
    </location>
</feature>
<dbReference type="GO" id="GO:0051607">
    <property type="term" value="P:defense response to virus"/>
    <property type="evidence" value="ECO:0007669"/>
    <property type="project" value="UniProtKB-KW"/>
</dbReference>
<evidence type="ECO:0000256" key="2">
    <source>
        <dbReference type="ARBA" id="ARBA00022485"/>
    </source>
</evidence>
<gene>
    <name evidence="11" type="ORF">DDE83_005823</name>
</gene>
<dbReference type="SUPFAM" id="SSF102114">
    <property type="entry name" value="Radical SAM enzymes"/>
    <property type="match status" value="1"/>
</dbReference>
<proteinExistence type="predicted"/>
<dbReference type="PANTHER" id="PTHR21339">
    <property type="entry name" value="RADICAL S-ADENOSYL METHIONINE DOMAIN-CONTAINING PROTEIN 2"/>
    <property type="match status" value="1"/>
</dbReference>
<evidence type="ECO:0000256" key="4">
    <source>
        <dbReference type="ARBA" id="ARBA00022723"/>
    </source>
</evidence>
<organism evidence="11 12">
    <name type="scientific">Stemphylium lycopersici</name>
    <name type="common">Tomato gray leaf spot disease fungus</name>
    <name type="synonym">Thyrospora lycopersici</name>
    <dbReference type="NCBI Taxonomy" id="183478"/>
    <lineage>
        <taxon>Eukaryota</taxon>
        <taxon>Fungi</taxon>
        <taxon>Dikarya</taxon>
        <taxon>Ascomycota</taxon>
        <taxon>Pezizomycotina</taxon>
        <taxon>Dothideomycetes</taxon>
        <taxon>Pleosporomycetidae</taxon>
        <taxon>Pleosporales</taxon>
        <taxon>Pleosporineae</taxon>
        <taxon>Pleosporaceae</taxon>
        <taxon>Stemphylium</taxon>
    </lineage>
</organism>
<accession>A0A364N0D7</accession>
<dbReference type="Proteomes" id="UP000249619">
    <property type="component" value="Unassembled WGS sequence"/>
</dbReference>
<dbReference type="GO" id="GO:0046872">
    <property type="term" value="F:metal ion binding"/>
    <property type="evidence" value="ECO:0007669"/>
    <property type="project" value="UniProtKB-KW"/>
</dbReference>
<dbReference type="PANTHER" id="PTHR21339:SF0">
    <property type="entry name" value="S-ADENOSYLMETHIONINE-DEPENDENT NUCLEOTIDE DEHYDRATASE RSAD2"/>
    <property type="match status" value="1"/>
</dbReference>
<name>A0A364N0D7_STELY</name>
<keyword evidence="2" id="KW-0004">4Fe-4S</keyword>
<evidence type="ECO:0000256" key="6">
    <source>
        <dbReference type="ARBA" id="ARBA00023014"/>
    </source>
</evidence>
<comment type="cofactor">
    <cofactor evidence="1">
        <name>[4Fe-4S] cluster</name>
        <dbReference type="ChEBI" id="CHEBI:49883"/>
    </cofactor>
</comment>
<dbReference type="InterPro" id="IPR058240">
    <property type="entry name" value="rSAM_sf"/>
</dbReference>
<dbReference type="Gene3D" id="3.20.20.70">
    <property type="entry name" value="Aldolase class I"/>
    <property type="match status" value="1"/>
</dbReference>
<feature type="region of interest" description="Disordered" evidence="9">
    <location>
        <begin position="50"/>
        <end position="76"/>
    </location>
</feature>
<dbReference type="InterPro" id="IPR051196">
    <property type="entry name" value="RSAD2/Viperin_antiviral"/>
</dbReference>
<dbReference type="GO" id="GO:0003824">
    <property type="term" value="F:catalytic activity"/>
    <property type="evidence" value="ECO:0007669"/>
    <property type="project" value="InterPro"/>
</dbReference>
<keyword evidence="3" id="KW-0949">S-adenosyl-L-methionine</keyword>
<dbReference type="SFLD" id="SFLDF00318">
    <property type="entry name" value="Viperin"/>
    <property type="match status" value="1"/>
</dbReference>
<evidence type="ECO:0000313" key="12">
    <source>
        <dbReference type="Proteomes" id="UP000249619"/>
    </source>
</evidence>
<keyword evidence="7" id="KW-0051">Antiviral defense</keyword>
<dbReference type="InterPro" id="IPR007197">
    <property type="entry name" value="rSAM"/>
</dbReference>
<dbReference type="InterPro" id="IPR006638">
    <property type="entry name" value="Elp3/MiaA/NifB-like_rSAM"/>
</dbReference>
<keyword evidence="4" id="KW-0479">Metal-binding</keyword>
<dbReference type="AlphaFoldDB" id="A0A364N0D7"/>